<dbReference type="Proteomes" id="UP001152747">
    <property type="component" value="Unassembled WGS sequence"/>
</dbReference>
<gene>
    <name evidence="5" type="ORF">CAMP_LOCUS2223</name>
</gene>
<evidence type="ECO:0000256" key="2">
    <source>
        <dbReference type="ARBA" id="ARBA00008352"/>
    </source>
</evidence>
<accession>A0A9P1I7P9</accession>
<sequence>MGGRGGSSMTTARNVANALGIARQDVQRMMAQQKIEPPPNYPKVQRDPHPLEMSPDMIYVSRLKMELDQRLRDSQFFIEAENEDQIKRYLDKYSIIEREKLEADMQCLPEELSWKKKKLKDGRNGEGETKAKKRKLAADDTASAFLAEKIL</sequence>
<evidence type="ECO:0000256" key="3">
    <source>
        <dbReference type="ARBA" id="ARBA00023242"/>
    </source>
</evidence>
<dbReference type="OrthoDB" id="5377312at2759"/>
<evidence type="ECO:0000256" key="1">
    <source>
        <dbReference type="ARBA" id="ARBA00004123"/>
    </source>
</evidence>
<evidence type="ECO:0000313" key="6">
    <source>
        <dbReference type="Proteomes" id="UP001152747"/>
    </source>
</evidence>
<evidence type="ECO:0000256" key="4">
    <source>
        <dbReference type="SAM" id="MobiDB-lite"/>
    </source>
</evidence>
<dbReference type="EMBL" id="CANHGI010000001">
    <property type="protein sequence ID" value="CAI5439586.1"/>
    <property type="molecule type" value="Genomic_DNA"/>
</dbReference>
<dbReference type="Pfam" id="PF11705">
    <property type="entry name" value="RNA_pol_3_Rpc31"/>
    <property type="match status" value="1"/>
</dbReference>
<comment type="caution">
    <text evidence="5">The sequence shown here is derived from an EMBL/GenBank/DDBJ whole genome shotgun (WGS) entry which is preliminary data.</text>
</comment>
<organism evidence="5 6">
    <name type="scientific">Caenorhabditis angaria</name>
    <dbReference type="NCBI Taxonomy" id="860376"/>
    <lineage>
        <taxon>Eukaryota</taxon>
        <taxon>Metazoa</taxon>
        <taxon>Ecdysozoa</taxon>
        <taxon>Nematoda</taxon>
        <taxon>Chromadorea</taxon>
        <taxon>Rhabditida</taxon>
        <taxon>Rhabditina</taxon>
        <taxon>Rhabditomorpha</taxon>
        <taxon>Rhabditoidea</taxon>
        <taxon>Rhabditidae</taxon>
        <taxon>Peloderinae</taxon>
        <taxon>Caenorhabditis</taxon>
    </lineage>
</organism>
<reference evidence="5" key="1">
    <citation type="submission" date="2022-11" db="EMBL/GenBank/DDBJ databases">
        <authorList>
            <person name="Kikuchi T."/>
        </authorList>
    </citation>
    <scope>NUCLEOTIDE SEQUENCE</scope>
    <source>
        <strain evidence="5">PS1010</strain>
    </source>
</reference>
<dbReference type="GO" id="GO:0006383">
    <property type="term" value="P:transcription by RNA polymerase III"/>
    <property type="evidence" value="ECO:0007669"/>
    <property type="project" value="InterPro"/>
</dbReference>
<dbReference type="AlphaFoldDB" id="A0A9P1I7P9"/>
<feature type="region of interest" description="Disordered" evidence="4">
    <location>
        <begin position="33"/>
        <end position="52"/>
    </location>
</feature>
<keyword evidence="3" id="KW-0539">Nucleus</keyword>
<proteinExistence type="inferred from homology"/>
<name>A0A9P1I7P9_9PELO</name>
<protein>
    <submittedName>
        <fullName evidence="5">Uncharacterized protein</fullName>
    </submittedName>
</protein>
<keyword evidence="6" id="KW-1185">Reference proteome</keyword>
<dbReference type="GO" id="GO:0005634">
    <property type="term" value="C:nucleus"/>
    <property type="evidence" value="ECO:0007669"/>
    <property type="project" value="UniProtKB-SubCell"/>
</dbReference>
<dbReference type="InterPro" id="IPR024661">
    <property type="entry name" value="RNA_pol_III_Rpc31"/>
</dbReference>
<comment type="similarity">
    <text evidence="2">Belongs to the eukaryotic RPC7 RNA polymerase subunit family.</text>
</comment>
<evidence type="ECO:0000313" key="5">
    <source>
        <dbReference type="EMBL" id="CAI5439586.1"/>
    </source>
</evidence>
<comment type="subcellular location">
    <subcellularLocation>
        <location evidence="1">Nucleus</location>
    </subcellularLocation>
</comment>